<dbReference type="InterPro" id="IPR004252">
    <property type="entry name" value="Probable_transposase_24"/>
</dbReference>
<evidence type="ECO:0008006" key="4">
    <source>
        <dbReference type="Google" id="ProtNLM"/>
    </source>
</evidence>
<evidence type="ECO:0000256" key="1">
    <source>
        <dbReference type="SAM" id="MobiDB-lite"/>
    </source>
</evidence>
<proteinExistence type="predicted"/>
<keyword evidence="3" id="KW-1185">Reference proteome</keyword>
<dbReference type="AlphaFoldDB" id="A0AAP0X7R6"/>
<feature type="region of interest" description="Disordered" evidence="1">
    <location>
        <begin position="244"/>
        <end position="290"/>
    </location>
</feature>
<sequence length="290" mass="33546">MEKFGELWRGAKYRVKRDYHVDTVPLDLQYQYGPSYLDLTQWKNLVDHWRKSDTMAKAKKNHDNRILKKVNHRAGRKAFARIEHDEAMKNGGIKPYKMTMFMILYKPKGTKPMDSPTKKLVGAMEVHLTQILEGTVVQNAQDQAFKAVVGEGGHGRTPLIGTHARETVARKYRDAAMKEALREANESCQIADENAKRAEEFAQSTREEMSLMAESTRRRMAVIEEELHYMRREREGGTYQSFTSLLVDHPQPPNVPQTQNQPQPYYVPMPQSEHPFQTEHQPQAHLHPTH</sequence>
<dbReference type="EMBL" id="JBBPBK010000003">
    <property type="protein sequence ID" value="KAK9288340.1"/>
    <property type="molecule type" value="Genomic_DNA"/>
</dbReference>
<reference evidence="2 3" key="1">
    <citation type="journal article" date="2024" name="Plant J.">
        <title>Genome sequences and population genomics reveal climatic adaptation and genomic divergence between two closely related sweetgum species.</title>
        <authorList>
            <person name="Xu W.Q."/>
            <person name="Ren C.Q."/>
            <person name="Zhang X.Y."/>
            <person name="Comes H.P."/>
            <person name="Liu X.H."/>
            <person name="Li Y.G."/>
            <person name="Kettle C.J."/>
            <person name="Jalonen R."/>
            <person name="Gaisberger H."/>
            <person name="Ma Y.Z."/>
            <person name="Qiu Y.X."/>
        </authorList>
    </citation>
    <scope>NUCLEOTIDE SEQUENCE [LARGE SCALE GENOMIC DNA]</scope>
    <source>
        <strain evidence="2">Hangzhou</strain>
    </source>
</reference>
<comment type="caution">
    <text evidence="2">The sequence shown here is derived from an EMBL/GenBank/DDBJ whole genome shotgun (WGS) entry which is preliminary data.</text>
</comment>
<evidence type="ECO:0000313" key="3">
    <source>
        <dbReference type="Proteomes" id="UP001415857"/>
    </source>
</evidence>
<evidence type="ECO:0000313" key="2">
    <source>
        <dbReference type="EMBL" id="KAK9288340.1"/>
    </source>
</evidence>
<accession>A0AAP0X7R6</accession>
<dbReference type="PANTHER" id="PTHR33144:SF25">
    <property type="entry name" value="DUF4216 DOMAIN-CONTAINING PROTEIN"/>
    <property type="match status" value="1"/>
</dbReference>
<protein>
    <recommendedName>
        <fullName evidence="4">Transposase, Ptta/En/Spm, plant</fullName>
    </recommendedName>
</protein>
<name>A0AAP0X7R6_LIQFO</name>
<dbReference type="Pfam" id="PF03004">
    <property type="entry name" value="Transposase_24"/>
    <property type="match status" value="1"/>
</dbReference>
<dbReference type="PANTHER" id="PTHR33144">
    <property type="entry name" value="OS10G0409366 PROTEIN-RELATED"/>
    <property type="match status" value="1"/>
</dbReference>
<organism evidence="2 3">
    <name type="scientific">Liquidambar formosana</name>
    <name type="common">Formosan gum</name>
    <dbReference type="NCBI Taxonomy" id="63359"/>
    <lineage>
        <taxon>Eukaryota</taxon>
        <taxon>Viridiplantae</taxon>
        <taxon>Streptophyta</taxon>
        <taxon>Embryophyta</taxon>
        <taxon>Tracheophyta</taxon>
        <taxon>Spermatophyta</taxon>
        <taxon>Magnoliopsida</taxon>
        <taxon>eudicotyledons</taxon>
        <taxon>Gunneridae</taxon>
        <taxon>Pentapetalae</taxon>
        <taxon>Saxifragales</taxon>
        <taxon>Altingiaceae</taxon>
        <taxon>Liquidambar</taxon>
    </lineage>
</organism>
<gene>
    <name evidence="2" type="ORF">L1049_016793</name>
</gene>
<dbReference type="Proteomes" id="UP001415857">
    <property type="component" value="Unassembled WGS sequence"/>
</dbReference>
<feature type="compositionally biased region" description="Low complexity" evidence="1">
    <location>
        <begin position="256"/>
        <end position="268"/>
    </location>
</feature>